<reference evidence="3 4" key="1">
    <citation type="submission" date="2019-02" db="EMBL/GenBank/DDBJ databases">
        <title>Deep-cultivation of Planctomycetes and their phenomic and genomic characterization uncovers novel biology.</title>
        <authorList>
            <person name="Wiegand S."/>
            <person name="Jogler M."/>
            <person name="Boedeker C."/>
            <person name="Pinto D."/>
            <person name="Vollmers J."/>
            <person name="Rivas-Marin E."/>
            <person name="Kohn T."/>
            <person name="Peeters S.H."/>
            <person name="Heuer A."/>
            <person name="Rast P."/>
            <person name="Oberbeckmann S."/>
            <person name="Bunk B."/>
            <person name="Jeske O."/>
            <person name="Meyerdierks A."/>
            <person name="Storesund J.E."/>
            <person name="Kallscheuer N."/>
            <person name="Luecker S."/>
            <person name="Lage O.M."/>
            <person name="Pohl T."/>
            <person name="Merkel B.J."/>
            <person name="Hornburger P."/>
            <person name="Mueller R.-W."/>
            <person name="Bruemmer F."/>
            <person name="Labrenz M."/>
            <person name="Spormann A.M."/>
            <person name="Op Den Camp H."/>
            <person name="Overmann J."/>
            <person name="Amann R."/>
            <person name="Jetten M.S.M."/>
            <person name="Mascher T."/>
            <person name="Medema M.H."/>
            <person name="Devos D.P."/>
            <person name="Kaster A.-K."/>
            <person name="Ovreas L."/>
            <person name="Rohde M."/>
            <person name="Galperin M.Y."/>
            <person name="Jogler C."/>
        </authorList>
    </citation>
    <scope>NUCLEOTIDE SEQUENCE [LARGE SCALE GENOMIC DNA]</scope>
    <source>
        <strain evidence="3 4">CA13</strain>
    </source>
</reference>
<comment type="caution">
    <text evidence="3">The sequence shown here is derived from an EMBL/GenBank/DDBJ whole genome shotgun (WGS) entry which is preliminary data.</text>
</comment>
<keyword evidence="1" id="KW-1133">Transmembrane helix</keyword>
<dbReference type="OrthoDB" id="261883at2"/>
<dbReference type="AlphaFoldDB" id="A0A5C5Z9N8"/>
<dbReference type="Gene3D" id="3.30.700.10">
    <property type="entry name" value="Glycoprotein, Type 4 Pilin"/>
    <property type="match status" value="1"/>
</dbReference>
<keyword evidence="1" id="KW-0472">Membrane</keyword>
<evidence type="ECO:0000259" key="2">
    <source>
        <dbReference type="Pfam" id="PF07596"/>
    </source>
</evidence>
<evidence type="ECO:0000256" key="1">
    <source>
        <dbReference type="SAM" id="Phobius"/>
    </source>
</evidence>
<dbReference type="Proteomes" id="UP000315010">
    <property type="component" value="Unassembled WGS sequence"/>
</dbReference>
<dbReference type="PANTHER" id="PTHR30093:SF2">
    <property type="entry name" value="TYPE II SECRETION SYSTEM PROTEIN H"/>
    <property type="match status" value="1"/>
</dbReference>
<evidence type="ECO:0000313" key="3">
    <source>
        <dbReference type="EMBL" id="TWT84034.1"/>
    </source>
</evidence>
<dbReference type="Pfam" id="PF07596">
    <property type="entry name" value="SBP_bac_10"/>
    <property type="match status" value="1"/>
</dbReference>
<dbReference type="InterPro" id="IPR045584">
    <property type="entry name" value="Pilin-like"/>
</dbReference>
<keyword evidence="1" id="KW-0812">Transmembrane</keyword>
<sequence>MIGHRWRHRLPGFTLIELLVVIVIIGILVALLLPAVQAVREAARRTTCTNNLKQIGLAMHNHVSVEGGFPPSRINISEPDFEAGWQTLLLPLIEQPGLFEVYQTDLKWSNKKNQVATATSIPVFLCPSTASGRTMPPPLIMEDRGINYESAQFGGSDYSAINNVRRSCWIAQGSDLPGGNSRELRGALFPPDHKAPGVVGRWIPTSEISDGLSTTIMLVEDAGRPELWINRRLGSNPDPGELWTGTSYVKEGWGWADIQDSLSLDFADSVSGRTNKTDKAPPFDVDLHGTAAVNATNDGEIYSFHPSGAMTLRCDGSVHFISENIDGLVLIRLSTKTGGEVVEE</sequence>
<proteinExistence type="predicted"/>
<dbReference type="NCBIfam" id="TIGR02532">
    <property type="entry name" value="IV_pilin_GFxxxE"/>
    <property type="match status" value="1"/>
</dbReference>
<dbReference type="InterPro" id="IPR012902">
    <property type="entry name" value="N_methyl_site"/>
</dbReference>
<protein>
    <submittedName>
        <fullName evidence="3">Type II secretion system protein G</fullName>
    </submittedName>
</protein>
<feature type="domain" description="DUF1559" evidence="2">
    <location>
        <begin position="37"/>
        <end position="326"/>
    </location>
</feature>
<dbReference type="RefSeq" id="WP_146401546.1">
    <property type="nucleotide sequence ID" value="NZ_SJPJ01000001.1"/>
</dbReference>
<dbReference type="PANTHER" id="PTHR30093">
    <property type="entry name" value="GENERAL SECRETION PATHWAY PROTEIN G"/>
    <property type="match status" value="1"/>
</dbReference>
<dbReference type="EMBL" id="SJPJ01000001">
    <property type="protein sequence ID" value="TWT84034.1"/>
    <property type="molecule type" value="Genomic_DNA"/>
</dbReference>
<keyword evidence="4" id="KW-1185">Reference proteome</keyword>
<evidence type="ECO:0000313" key="4">
    <source>
        <dbReference type="Proteomes" id="UP000315010"/>
    </source>
</evidence>
<organism evidence="3 4">
    <name type="scientific">Novipirellula herctigrandis</name>
    <dbReference type="NCBI Taxonomy" id="2527986"/>
    <lineage>
        <taxon>Bacteria</taxon>
        <taxon>Pseudomonadati</taxon>
        <taxon>Planctomycetota</taxon>
        <taxon>Planctomycetia</taxon>
        <taxon>Pirellulales</taxon>
        <taxon>Pirellulaceae</taxon>
        <taxon>Novipirellula</taxon>
    </lineage>
</organism>
<gene>
    <name evidence="3" type="primary">xcpT_5</name>
    <name evidence="3" type="ORF">CA13_55090</name>
</gene>
<accession>A0A5C5Z9N8</accession>
<dbReference type="InterPro" id="IPR027558">
    <property type="entry name" value="Pre_pil_HX9DG_C"/>
</dbReference>
<name>A0A5C5Z9N8_9BACT</name>
<feature type="transmembrane region" description="Helical" evidence="1">
    <location>
        <begin position="12"/>
        <end position="36"/>
    </location>
</feature>
<dbReference type="NCBIfam" id="TIGR04294">
    <property type="entry name" value="pre_pil_HX9DG"/>
    <property type="match status" value="1"/>
</dbReference>
<dbReference type="InterPro" id="IPR011453">
    <property type="entry name" value="DUF1559"/>
</dbReference>
<dbReference type="SUPFAM" id="SSF54523">
    <property type="entry name" value="Pili subunits"/>
    <property type="match status" value="1"/>
</dbReference>
<dbReference type="Pfam" id="PF07963">
    <property type="entry name" value="N_methyl"/>
    <property type="match status" value="1"/>
</dbReference>